<feature type="transmembrane region" description="Helical" evidence="6">
    <location>
        <begin position="92"/>
        <end position="113"/>
    </location>
</feature>
<dbReference type="InterPro" id="IPR050189">
    <property type="entry name" value="MFS_Efflux_Transporters"/>
</dbReference>
<dbReference type="SUPFAM" id="SSF103473">
    <property type="entry name" value="MFS general substrate transporter"/>
    <property type="match status" value="1"/>
</dbReference>
<feature type="transmembrane region" description="Helical" evidence="6">
    <location>
        <begin position="329"/>
        <end position="348"/>
    </location>
</feature>
<feature type="transmembrane region" description="Helical" evidence="6">
    <location>
        <begin position="38"/>
        <end position="55"/>
    </location>
</feature>
<feature type="transmembrane region" description="Helical" evidence="6">
    <location>
        <begin position="363"/>
        <end position="384"/>
    </location>
</feature>
<feature type="transmembrane region" description="Helical" evidence="6">
    <location>
        <begin position="271"/>
        <end position="289"/>
    </location>
</feature>
<name>A0ABS1JMX8_9BURK</name>
<feature type="transmembrane region" description="Helical" evidence="6">
    <location>
        <begin position="154"/>
        <end position="175"/>
    </location>
</feature>
<feature type="transmembrane region" description="Helical" evidence="6">
    <location>
        <begin position="67"/>
        <end position="86"/>
    </location>
</feature>
<proteinExistence type="predicted"/>
<gene>
    <name evidence="8" type="ORF">JI746_10655</name>
</gene>
<evidence type="ECO:0000256" key="5">
    <source>
        <dbReference type="ARBA" id="ARBA00023136"/>
    </source>
</evidence>
<dbReference type="Proteomes" id="UP000622707">
    <property type="component" value="Unassembled WGS sequence"/>
</dbReference>
<feature type="transmembrane region" description="Helical" evidence="6">
    <location>
        <begin position="295"/>
        <end position="317"/>
    </location>
</feature>
<evidence type="ECO:0000313" key="9">
    <source>
        <dbReference type="Proteomes" id="UP000622707"/>
    </source>
</evidence>
<dbReference type="InterPro" id="IPR036259">
    <property type="entry name" value="MFS_trans_sf"/>
</dbReference>
<feature type="domain" description="Major facilitator superfamily (MFS) profile" evidence="7">
    <location>
        <begin position="1"/>
        <end position="389"/>
    </location>
</feature>
<dbReference type="Gene3D" id="1.20.1250.20">
    <property type="entry name" value="MFS general substrate transporter like domains"/>
    <property type="match status" value="1"/>
</dbReference>
<evidence type="ECO:0000256" key="1">
    <source>
        <dbReference type="ARBA" id="ARBA00004651"/>
    </source>
</evidence>
<evidence type="ECO:0000259" key="7">
    <source>
        <dbReference type="PROSITE" id="PS50850"/>
    </source>
</evidence>
<evidence type="ECO:0000256" key="4">
    <source>
        <dbReference type="ARBA" id="ARBA00022989"/>
    </source>
</evidence>
<accession>A0ABS1JMX8</accession>
<protein>
    <submittedName>
        <fullName evidence="8">MFS transporter</fullName>
    </submittedName>
</protein>
<evidence type="ECO:0000256" key="3">
    <source>
        <dbReference type="ARBA" id="ARBA00022692"/>
    </source>
</evidence>
<keyword evidence="4 6" id="KW-1133">Transmembrane helix</keyword>
<dbReference type="InterPro" id="IPR011701">
    <property type="entry name" value="MFS"/>
</dbReference>
<keyword evidence="2" id="KW-1003">Cell membrane</keyword>
<comment type="subcellular location">
    <subcellularLocation>
        <location evidence="1">Cell membrane</location>
        <topology evidence="1">Multi-pass membrane protein</topology>
    </subcellularLocation>
</comment>
<feature type="transmembrane region" description="Helical" evidence="6">
    <location>
        <begin position="237"/>
        <end position="259"/>
    </location>
</feature>
<dbReference type="PROSITE" id="PS50850">
    <property type="entry name" value="MFS"/>
    <property type="match status" value="1"/>
</dbReference>
<dbReference type="EMBL" id="JAEQND010000005">
    <property type="protein sequence ID" value="MBL0425568.1"/>
    <property type="molecule type" value="Genomic_DNA"/>
</dbReference>
<keyword evidence="3 6" id="KW-0812">Transmembrane</keyword>
<dbReference type="Pfam" id="PF07690">
    <property type="entry name" value="MFS_1"/>
    <property type="match status" value="1"/>
</dbReference>
<evidence type="ECO:0000256" key="6">
    <source>
        <dbReference type="SAM" id="Phobius"/>
    </source>
</evidence>
<feature type="transmembrane region" description="Helical" evidence="6">
    <location>
        <begin position="125"/>
        <end position="148"/>
    </location>
</feature>
<keyword evidence="5 6" id="KW-0472">Membrane</keyword>
<keyword evidence="9" id="KW-1185">Reference proteome</keyword>
<evidence type="ECO:0000256" key="2">
    <source>
        <dbReference type="ARBA" id="ARBA00022475"/>
    </source>
</evidence>
<dbReference type="PANTHER" id="PTHR43124">
    <property type="entry name" value="PURINE EFFLUX PUMP PBUE"/>
    <property type="match status" value="1"/>
</dbReference>
<comment type="caution">
    <text evidence="8">The sequence shown here is derived from an EMBL/GenBank/DDBJ whole genome shotgun (WGS) entry which is preliminary data.</text>
</comment>
<dbReference type="InterPro" id="IPR020846">
    <property type="entry name" value="MFS_dom"/>
</dbReference>
<dbReference type="PANTHER" id="PTHR43124:SF3">
    <property type="entry name" value="CHLORAMPHENICOL EFFLUX PUMP RV0191"/>
    <property type="match status" value="1"/>
</dbReference>
<organism evidence="8 9">
    <name type="scientific">Ramlibacter alkalitolerans</name>
    <dbReference type="NCBI Taxonomy" id="2039631"/>
    <lineage>
        <taxon>Bacteria</taxon>
        <taxon>Pseudomonadati</taxon>
        <taxon>Pseudomonadota</taxon>
        <taxon>Betaproteobacteria</taxon>
        <taxon>Burkholderiales</taxon>
        <taxon>Comamonadaceae</taxon>
        <taxon>Ramlibacter</taxon>
    </lineage>
</organism>
<reference evidence="8 9" key="1">
    <citation type="journal article" date="2017" name="Int. J. Syst. Evol. Microbiol.">
        <title>Ramlibacter alkalitolerans sp. nov., alkali-tolerant bacterium isolated from soil of ginseng.</title>
        <authorList>
            <person name="Lee D.H."/>
            <person name="Cha C.J."/>
        </authorList>
    </citation>
    <scope>NUCLEOTIDE SEQUENCE [LARGE SCALE GENOMIC DNA]</scope>
    <source>
        <strain evidence="8 9">KACC 19305</strain>
    </source>
</reference>
<sequence length="402" mass="42269">MLLVLLSGFTMSQAFRTAAGIMAPPLQHDFGLTPQQLGLFAAAFHFSFASLQLFMGMGIDVYGPKRTVATVLPLTVAGSLVTAFAHSYPMLIAGQVLTGIGCAPAFLVCTVFIARNFPGERFAAVNGAALGIGSIGLLMTGTPLAWLIENVSWRAGFVAMSACSALAWLAILLFVKEERPQHHQPLQVLAALRGYGELFRLPHTLGIIGLALFSYAAFMSLRGLWLTPLLIERYGFTLVQTGNVAIAISVLGMIGAPLFGRLDPGEGRRRTWILGCALLTALLFFGIALKPGAGVEVGLALAISLLSGFGTLQYADVRSAYPARMTGRAMAIFTMAMFLGVAIMQWLTGGVASAASSLHVERYAAVMAGIGGFLVAGAMLFRCLPAPGGAAARRAEPSQSAP</sequence>
<feature type="transmembrane region" description="Helical" evidence="6">
    <location>
        <begin position="205"/>
        <end position="225"/>
    </location>
</feature>
<evidence type="ECO:0000313" key="8">
    <source>
        <dbReference type="EMBL" id="MBL0425568.1"/>
    </source>
</evidence>